<evidence type="ECO:0000256" key="1">
    <source>
        <dbReference type="SAM" id="MobiDB-lite"/>
    </source>
</evidence>
<keyword evidence="2" id="KW-0812">Transmembrane</keyword>
<accession>A0A4Y2QYL0</accession>
<evidence type="ECO:0000313" key="3">
    <source>
        <dbReference type="EMBL" id="GBN68497.1"/>
    </source>
</evidence>
<sequence length="251" mass="27290">MYQKLILFLFLSQGIQRIDDPSLMIDIRNGHTGNPFEDSLEQEALPRLIPSKNANPAFIKIPIVIVCTIVVFVLLIAGTATTVISYPPEPPQWHFETDGDGGPVQKKLSVHTALDGDYKLLGPLLIMAGGFLLIVDVVLCAIVTKEAYIAQRSIRPNSTLPNSSEPMSLFGGPFFLAVPSLTDRNTVTPFAFSRQLWTLPNAPLPDFASDDVPLKGSRIRPGTAVIRGSISQPPFNPDVETPAPAEECSND</sequence>
<dbReference type="Proteomes" id="UP000499080">
    <property type="component" value="Unassembled WGS sequence"/>
</dbReference>
<dbReference type="OrthoDB" id="6411655at2759"/>
<dbReference type="EMBL" id="BGPR01015247">
    <property type="protein sequence ID" value="GBN68545.1"/>
    <property type="molecule type" value="Genomic_DNA"/>
</dbReference>
<keyword evidence="5" id="KW-1185">Reference proteome</keyword>
<dbReference type="AlphaFoldDB" id="A0A4Y2QYL0"/>
<evidence type="ECO:0000256" key="2">
    <source>
        <dbReference type="SAM" id="Phobius"/>
    </source>
</evidence>
<organism evidence="3 5">
    <name type="scientific">Araneus ventricosus</name>
    <name type="common">Orbweaver spider</name>
    <name type="synonym">Epeira ventricosa</name>
    <dbReference type="NCBI Taxonomy" id="182803"/>
    <lineage>
        <taxon>Eukaryota</taxon>
        <taxon>Metazoa</taxon>
        <taxon>Ecdysozoa</taxon>
        <taxon>Arthropoda</taxon>
        <taxon>Chelicerata</taxon>
        <taxon>Arachnida</taxon>
        <taxon>Araneae</taxon>
        <taxon>Araneomorphae</taxon>
        <taxon>Entelegynae</taxon>
        <taxon>Araneoidea</taxon>
        <taxon>Araneidae</taxon>
        <taxon>Araneus</taxon>
    </lineage>
</organism>
<protein>
    <recommendedName>
        <fullName evidence="6">Transmembrane protein</fullName>
    </recommendedName>
</protein>
<keyword evidence="2" id="KW-0472">Membrane</keyword>
<keyword evidence="2" id="KW-1133">Transmembrane helix</keyword>
<evidence type="ECO:0000313" key="4">
    <source>
        <dbReference type="EMBL" id="GBN68545.1"/>
    </source>
</evidence>
<name>A0A4Y2QYL0_ARAVE</name>
<proteinExistence type="predicted"/>
<gene>
    <name evidence="4" type="ORF">AVEN_140499_1</name>
    <name evidence="3" type="ORF">AVEN_253416_1</name>
</gene>
<feature type="region of interest" description="Disordered" evidence="1">
    <location>
        <begin position="227"/>
        <end position="251"/>
    </location>
</feature>
<evidence type="ECO:0000313" key="5">
    <source>
        <dbReference type="Proteomes" id="UP000499080"/>
    </source>
</evidence>
<evidence type="ECO:0008006" key="6">
    <source>
        <dbReference type="Google" id="ProtNLM"/>
    </source>
</evidence>
<reference evidence="3 5" key="1">
    <citation type="journal article" date="2019" name="Sci. Rep.">
        <title>Orb-weaving spider Araneus ventricosus genome elucidates the spidroin gene catalogue.</title>
        <authorList>
            <person name="Kono N."/>
            <person name="Nakamura H."/>
            <person name="Ohtoshi R."/>
            <person name="Moran D.A.P."/>
            <person name="Shinohara A."/>
            <person name="Yoshida Y."/>
            <person name="Fujiwara M."/>
            <person name="Mori M."/>
            <person name="Tomita M."/>
            <person name="Arakawa K."/>
        </authorList>
    </citation>
    <scope>NUCLEOTIDE SEQUENCE [LARGE SCALE GENOMIC DNA]</scope>
</reference>
<dbReference type="EMBL" id="BGPR01015231">
    <property type="protein sequence ID" value="GBN68497.1"/>
    <property type="molecule type" value="Genomic_DNA"/>
</dbReference>
<comment type="caution">
    <text evidence="3">The sequence shown here is derived from an EMBL/GenBank/DDBJ whole genome shotgun (WGS) entry which is preliminary data.</text>
</comment>
<feature type="transmembrane region" description="Helical" evidence="2">
    <location>
        <begin position="57"/>
        <end position="86"/>
    </location>
</feature>
<feature type="transmembrane region" description="Helical" evidence="2">
    <location>
        <begin position="124"/>
        <end position="144"/>
    </location>
</feature>